<accession>A0A096MG06</accession>
<evidence type="ECO:0000313" key="3">
    <source>
        <dbReference type="Ensembl" id="ENSPFOP00000030347.1"/>
    </source>
</evidence>
<reference evidence="3" key="2">
    <citation type="submission" date="2025-08" db="UniProtKB">
        <authorList>
            <consortium name="Ensembl"/>
        </authorList>
    </citation>
    <scope>IDENTIFICATION</scope>
</reference>
<feature type="compositionally biased region" description="Low complexity" evidence="1">
    <location>
        <begin position="26"/>
        <end position="36"/>
    </location>
</feature>
<dbReference type="Gene3D" id="1.10.10.60">
    <property type="entry name" value="Homeodomain-like"/>
    <property type="match status" value="1"/>
</dbReference>
<proteinExistence type="predicted"/>
<dbReference type="PANTHER" id="PTHR47595:SF1">
    <property type="entry name" value="MYB_SANT-LIKE DNA-BINDING DOMAIN-CONTAINING PROTEIN"/>
    <property type="match status" value="1"/>
</dbReference>
<feature type="region of interest" description="Disordered" evidence="1">
    <location>
        <begin position="25"/>
        <end position="66"/>
    </location>
</feature>
<name>A0A096MG06_POEFO</name>
<dbReference type="GeneTree" id="ENSGT00440000038175"/>
<dbReference type="InterPro" id="IPR044822">
    <property type="entry name" value="Myb_DNA-bind_4"/>
</dbReference>
<dbReference type="PANTHER" id="PTHR47595">
    <property type="entry name" value="HEAT SHOCK 70 KDA PROTEIN 14"/>
    <property type="match status" value="1"/>
</dbReference>
<dbReference type="EMBL" id="AYCK01001488">
    <property type="status" value="NOT_ANNOTATED_CDS"/>
    <property type="molecule type" value="Genomic_DNA"/>
</dbReference>
<dbReference type="Proteomes" id="UP000028760">
    <property type="component" value="Unassembled WGS sequence"/>
</dbReference>
<dbReference type="AlphaFoldDB" id="A0A096MG06"/>
<dbReference type="STRING" id="48698.ENSPFOP00000030347"/>
<protein>
    <recommendedName>
        <fullName evidence="2">Myb/SANT-like DNA-binding domain-containing protein</fullName>
    </recommendedName>
</protein>
<evidence type="ECO:0000313" key="4">
    <source>
        <dbReference type="Proteomes" id="UP000028760"/>
    </source>
</evidence>
<reference evidence="4" key="1">
    <citation type="submission" date="2013-10" db="EMBL/GenBank/DDBJ databases">
        <authorList>
            <person name="Schartl M."/>
            <person name="Warren W."/>
        </authorList>
    </citation>
    <scope>NUCLEOTIDE SEQUENCE [LARGE SCALE GENOMIC DNA]</scope>
    <source>
        <strain evidence="4">female</strain>
    </source>
</reference>
<evidence type="ECO:0000259" key="2">
    <source>
        <dbReference type="Pfam" id="PF13837"/>
    </source>
</evidence>
<sequence>MSSSGTDRVDFKFYDLLEQILDKQPSTSSAIITDSIEISEDSNGESGTERDGESPELSAEKPATNTWSDEETLALIEIWGDVDIQRALRGFIHNGHVYAEISERLHDLGFSKTPEQCRSKVKSLRINFRQCYDRKKSGRKMDYKFYHQLEQILGQEAMSIDEFDERDDQ</sequence>
<reference evidence="3" key="3">
    <citation type="submission" date="2025-09" db="UniProtKB">
        <authorList>
            <consortium name="Ensembl"/>
        </authorList>
    </citation>
    <scope>IDENTIFICATION</scope>
</reference>
<dbReference type="FunFam" id="1.10.10.60:FF:000032">
    <property type="entry name" value="Zinc finger and SCAN domain-containing 20"/>
    <property type="match status" value="1"/>
</dbReference>
<evidence type="ECO:0000256" key="1">
    <source>
        <dbReference type="SAM" id="MobiDB-lite"/>
    </source>
</evidence>
<feature type="domain" description="Myb/SANT-like DNA-binding" evidence="2">
    <location>
        <begin position="65"/>
        <end position="152"/>
    </location>
</feature>
<keyword evidence="4" id="KW-1185">Reference proteome</keyword>
<dbReference type="OMA" id="RDFIHNG"/>
<dbReference type="eggNOG" id="KOG1721">
    <property type="taxonomic scope" value="Eukaryota"/>
</dbReference>
<dbReference type="Pfam" id="PF13837">
    <property type="entry name" value="Myb_DNA-bind_4"/>
    <property type="match status" value="1"/>
</dbReference>
<organism evidence="3 4">
    <name type="scientific">Poecilia formosa</name>
    <name type="common">Amazon molly</name>
    <name type="synonym">Limia formosa</name>
    <dbReference type="NCBI Taxonomy" id="48698"/>
    <lineage>
        <taxon>Eukaryota</taxon>
        <taxon>Metazoa</taxon>
        <taxon>Chordata</taxon>
        <taxon>Craniata</taxon>
        <taxon>Vertebrata</taxon>
        <taxon>Euteleostomi</taxon>
        <taxon>Actinopterygii</taxon>
        <taxon>Neopterygii</taxon>
        <taxon>Teleostei</taxon>
        <taxon>Neoteleostei</taxon>
        <taxon>Acanthomorphata</taxon>
        <taxon>Ovalentaria</taxon>
        <taxon>Atherinomorphae</taxon>
        <taxon>Cyprinodontiformes</taxon>
        <taxon>Poeciliidae</taxon>
        <taxon>Poeciliinae</taxon>
        <taxon>Poecilia</taxon>
    </lineage>
</organism>
<dbReference type="Ensembl" id="ENSPFOT00000025066.1">
    <property type="protein sequence ID" value="ENSPFOP00000030347.1"/>
    <property type="gene ID" value="ENSPFOG00000023307.1"/>
</dbReference>